<evidence type="ECO:0000256" key="1">
    <source>
        <dbReference type="ARBA" id="ARBA00004141"/>
    </source>
</evidence>
<feature type="transmembrane region" description="Helical" evidence="5">
    <location>
        <begin position="140"/>
        <end position="163"/>
    </location>
</feature>
<reference evidence="6 7" key="1">
    <citation type="submission" date="2016-08" db="EMBL/GenBank/DDBJ databases">
        <title>A new outlook on sporulation: Clostridium algidixylanolyticum.</title>
        <authorList>
            <person name="Poppleton D.I."/>
            <person name="Gribaldo S."/>
        </authorList>
    </citation>
    <scope>NUCLEOTIDE SEQUENCE [LARGE SCALE GENOMIC DNA]</scope>
    <source>
        <strain evidence="6 7">SPL73</strain>
    </source>
</reference>
<feature type="transmembrane region" description="Helical" evidence="5">
    <location>
        <begin position="28"/>
        <end position="46"/>
    </location>
</feature>
<comment type="caution">
    <text evidence="6">The sequence shown here is derived from an EMBL/GenBank/DDBJ whole genome shotgun (WGS) entry which is preliminary data.</text>
</comment>
<dbReference type="Pfam" id="PF02674">
    <property type="entry name" value="Colicin_V"/>
    <property type="match status" value="1"/>
</dbReference>
<dbReference type="Proteomes" id="UP000284277">
    <property type="component" value="Unassembled WGS sequence"/>
</dbReference>
<feature type="transmembrane region" description="Helical" evidence="5">
    <location>
        <begin position="220"/>
        <end position="238"/>
    </location>
</feature>
<comment type="subcellular location">
    <subcellularLocation>
        <location evidence="1">Membrane</location>
        <topology evidence="1">Multi-pass membrane protein</topology>
    </subcellularLocation>
</comment>
<gene>
    <name evidence="6" type="ORF">BET01_16160</name>
</gene>
<dbReference type="GO" id="GO:0009403">
    <property type="term" value="P:toxin biosynthetic process"/>
    <property type="evidence" value="ECO:0007669"/>
    <property type="project" value="InterPro"/>
</dbReference>
<feature type="transmembrane region" description="Helical" evidence="5">
    <location>
        <begin position="175"/>
        <end position="200"/>
    </location>
</feature>
<evidence type="ECO:0000313" key="6">
    <source>
        <dbReference type="EMBL" id="RKD32909.1"/>
    </source>
</evidence>
<evidence type="ECO:0000256" key="4">
    <source>
        <dbReference type="ARBA" id="ARBA00023136"/>
    </source>
</evidence>
<keyword evidence="7" id="KW-1185">Reference proteome</keyword>
<evidence type="ECO:0000256" key="3">
    <source>
        <dbReference type="ARBA" id="ARBA00022989"/>
    </source>
</evidence>
<dbReference type="InterPro" id="IPR003825">
    <property type="entry name" value="Colicin-V_CvpA"/>
</dbReference>
<keyword evidence="3 5" id="KW-1133">Transmembrane helix</keyword>
<keyword evidence="4 5" id="KW-0472">Membrane</keyword>
<dbReference type="AlphaFoldDB" id="A0A419T659"/>
<accession>A0A419T659</accession>
<dbReference type="OrthoDB" id="2083110at2"/>
<keyword evidence="2 5" id="KW-0812">Transmembrane</keyword>
<dbReference type="EMBL" id="MCIA01000009">
    <property type="protein sequence ID" value="RKD32909.1"/>
    <property type="molecule type" value="Genomic_DNA"/>
</dbReference>
<sequence length="239" mass="26336">MENWLSILAGIYLLGMVLYGHHKGFIRLVVSMLAVIISLTIVRAALPTVTGYIKENTKLQQTISESMKKSVGLQGEDNTGETTSEVPSIQRTVIEKLELPQNVKSALIENNNSEMYQLLGVQAFTDYIGNFLANKILNSVGFVILFAVVYLAMKLIVSWLDIIARLPIISGMNKIAGALLGGVQGLVFLWLACILITAFSGTTWGLTLSRQIEASKWLSYLYNHNFLNLMVLGVLQGLK</sequence>
<evidence type="ECO:0000256" key="2">
    <source>
        <dbReference type="ARBA" id="ARBA00022692"/>
    </source>
</evidence>
<feature type="transmembrane region" description="Helical" evidence="5">
    <location>
        <begin position="6"/>
        <end position="21"/>
    </location>
</feature>
<organism evidence="6 7">
    <name type="scientific">Lacrimispora algidixylanolytica</name>
    <dbReference type="NCBI Taxonomy" id="94868"/>
    <lineage>
        <taxon>Bacteria</taxon>
        <taxon>Bacillati</taxon>
        <taxon>Bacillota</taxon>
        <taxon>Clostridia</taxon>
        <taxon>Lachnospirales</taxon>
        <taxon>Lachnospiraceae</taxon>
        <taxon>Lacrimispora</taxon>
    </lineage>
</organism>
<name>A0A419T659_9FIRM</name>
<evidence type="ECO:0000256" key="5">
    <source>
        <dbReference type="SAM" id="Phobius"/>
    </source>
</evidence>
<evidence type="ECO:0000313" key="7">
    <source>
        <dbReference type="Proteomes" id="UP000284277"/>
    </source>
</evidence>
<proteinExistence type="predicted"/>
<dbReference type="GO" id="GO:0016020">
    <property type="term" value="C:membrane"/>
    <property type="evidence" value="ECO:0007669"/>
    <property type="project" value="UniProtKB-SubCell"/>
</dbReference>
<protein>
    <submittedName>
        <fullName evidence="6">Colicin V synthesis protein</fullName>
    </submittedName>
</protein>
<dbReference type="RefSeq" id="WP_120196291.1">
    <property type="nucleotide sequence ID" value="NZ_MCIA01000009.1"/>
</dbReference>